<feature type="domain" description="Peptidase M28" evidence="2">
    <location>
        <begin position="131"/>
        <end position="305"/>
    </location>
</feature>
<dbReference type="Pfam" id="PF04389">
    <property type="entry name" value="Peptidase_M28"/>
    <property type="match status" value="1"/>
</dbReference>
<accession>A0A2H1EB84</accession>
<evidence type="ECO:0000259" key="2">
    <source>
        <dbReference type="Pfam" id="PF04389"/>
    </source>
</evidence>
<dbReference type="Gene3D" id="3.40.630.10">
    <property type="entry name" value="Zn peptidases"/>
    <property type="match status" value="1"/>
</dbReference>
<name>A0A2H1EB84_9FLAO</name>
<dbReference type="Proteomes" id="UP000231564">
    <property type="component" value="Chromosome MARIT"/>
</dbReference>
<dbReference type="EC" id="3.2.1.-" evidence="3"/>
<dbReference type="Gene3D" id="3.20.20.70">
    <property type="entry name" value="Aldolase class I"/>
    <property type="match status" value="1"/>
</dbReference>
<dbReference type="InterPro" id="IPR007484">
    <property type="entry name" value="Peptidase_M28"/>
</dbReference>
<keyword evidence="3" id="KW-0326">Glycosidase</keyword>
<dbReference type="PANTHER" id="PTHR35273">
    <property type="entry name" value="ALPHA-1,4 POLYGALACTOSAMINIDASE, PUTATIVE (AFU_ORTHOLOGUE AFUA_3G07890)-RELATED"/>
    <property type="match status" value="1"/>
</dbReference>
<gene>
    <name evidence="3" type="ORF">MARIT_2237</name>
</gene>
<organism evidence="3 4">
    <name type="scientific">Tenacibaculum maritimum NCIMB 2154</name>
    <dbReference type="NCBI Taxonomy" id="1349785"/>
    <lineage>
        <taxon>Bacteria</taxon>
        <taxon>Pseudomonadati</taxon>
        <taxon>Bacteroidota</taxon>
        <taxon>Flavobacteriia</taxon>
        <taxon>Flavobacteriales</taxon>
        <taxon>Flavobacteriaceae</taxon>
        <taxon>Tenacibaculum</taxon>
    </lineage>
</organism>
<dbReference type="SUPFAM" id="SSF51445">
    <property type="entry name" value="(Trans)glycosidases"/>
    <property type="match status" value="1"/>
</dbReference>
<dbReference type="PANTHER" id="PTHR35273:SF2">
    <property type="entry name" value="ALPHA-GALACTOSIDASE"/>
    <property type="match status" value="1"/>
</dbReference>
<dbReference type="SUPFAM" id="SSF53187">
    <property type="entry name" value="Zn-dependent exopeptidases"/>
    <property type="match status" value="1"/>
</dbReference>
<sequence length="587" mass="66976">MSSSKKIPFTFLSKLSFSLLMDTSEKTAFLMKKNIYIASALLLAACGTNKDTLTYTLTNSDGAKKYAETITAKELKTNLLAYHADGIKQKKSIAFLKNNYTKQGVTAPLSNSNYLQRVSRQRKEQPQDAKNVIAYIKGSEKPNETILISTHLNHGNSKEVDADHSGTASLLEIAKAFKKAERAGIRPKRSIAFLHLTGSEKGTLGSEYYIKNPVFPLQSIVANLDIDMIGSVDAYHKNNPNYVYVTGSDRLSTELHRISEMINKKFTNIQLDYSYSHQYDTDSFYAQSHHANFVKHKIPVISYFNGTEETTRTPINYDLLKNRTRLIFYTAWELANKANRLIIDNAVYNQAYQENYQRDGIIDIINKARNSYVLVDPFQKNVAASVAAIKARGNEVGAYINIGAGETYRDDFNAMKPFLVKKVWSEWDGEYFVNTTTTGIVDLMKARIDKVAAWGCDWVEFDNMDWFYDDESRATYGFKVTKEEGVAYYQELCDYVHEKGMKCMAKNTVENASNFDGVLYESYKKNMNWWDEAGTQRFLDAGKVVIINHYNEKKCENAYLKYKSIYKGNISFICEDAKLEKYVHFNK</sequence>
<dbReference type="GO" id="GO:0016798">
    <property type="term" value="F:hydrolase activity, acting on glycosyl bonds"/>
    <property type="evidence" value="ECO:0007669"/>
    <property type="project" value="UniProtKB-KW"/>
</dbReference>
<keyword evidence="3" id="KW-0378">Hydrolase</keyword>
<dbReference type="STRING" id="1349785.GCA_000509405_01677"/>
<proteinExistence type="predicted"/>
<protein>
    <submittedName>
        <fullName evidence="3">Peptidase M28 / glycoside hydrolase, family GH114</fullName>
        <ecNumber evidence="3">3.2.1.-</ecNumber>
    </submittedName>
</protein>
<evidence type="ECO:0000259" key="1">
    <source>
        <dbReference type="Pfam" id="PF03537"/>
    </source>
</evidence>
<evidence type="ECO:0000313" key="3">
    <source>
        <dbReference type="EMBL" id="SFZ83808.1"/>
    </source>
</evidence>
<evidence type="ECO:0000313" key="4">
    <source>
        <dbReference type="Proteomes" id="UP000231564"/>
    </source>
</evidence>
<keyword evidence="4" id="KW-1185">Reference proteome</keyword>
<dbReference type="InterPro" id="IPR013785">
    <property type="entry name" value="Aldolase_TIM"/>
</dbReference>
<dbReference type="InterPro" id="IPR017853">
    <property type="entry name" value="GH"/>
</dbReference>
<dbReference type="KEGG" id="tmar:MARIT_2237"/>
<dbReference type="AlphaFoldDB" id="A0A2H1EB84"/>
<reference evidence="3 4" key="1">
    <citation type="submission" date="2016-11" db="EMBL/GenBank/DDBJ databases">
        <authorList>
            <person name="Jaros S."/>
            <person name="Januszkiewicz K."/>
            <person name="Wedrychowicz H."/>
        </authorList>
    </citation>
    <scope>NUCLEOTIDE SEQUENCE [LARGE SCALE GENOMIC DNA]</scope>
    <source>
        <strain evidence="3">NCIMB 2154T</strain>
    </source>
</reference>
<dbReference type="Pfam" id="PF03537">
    <property type="entry name" value="Glyco_hydro_114"/>
    <property type="match status" value="1"/>
</dbReference>
<dbReference type="InterPro" id="IPR004352">
    <property type="entry name" value="GH114_TIM-barrel"/>
</dbReference>
<feature type="domain" description="Glycoside-hydrolase family GH114 TIM-barrel" evidence="1">
    <location>
        <begin position="370"/>
        <end position="579"/>
    </location>
</feature>
<dbReference type="EMBL" id="LT634361">
    <property type="protein sequence ID" value="SFZ83808.1"/>
    <property type="molecule type" value="Genomic_DNA"/>
</dbReference>